<evidence type="ECO:0000256" key="10">
    <source>
        <dbReference type="ARBA" id="ARBA00022807"/>
    </source>
</evidence>
<dbReference type="GO" id="GO:0005829">
    <property type="term" value="C:cytosol"/>
    <property type="evidence" value="ECO:0007669"/>
    <property type="project" value="InterPro"/>
</dbReference>
<accession>A0AAV7DB97</accession>
<dbReference type="InterPro" id="IPR016125">
    <property type="entry name" value="Peptidase_C15-like"/>
</dbReference>
<evidence type="ECO:0000256" key="2">
    <source>
        <dbReference type="ARBA" id="ARBA00002280"/>
    </source>
</evidence>
<comment type="caution">
    <text evidence="17">The sequence shown here is derived from an EMBL/GenBank/DDBJ whole genome shotgun (WGS) entry which is preliminary data.</text>
</comment>
<dbReference type="CDD" id="cd00501">
    <property type="entry name" value="Peptidase_C15"/>
    <property type="match status" value="1"/>
</dbReference>
<evidence type="ECO:0000256" key="14">
    <source>
        <dbReference type="ARBA" id="ARBA00082061"/>
    </source>
</evidence>
<evidence type="ECO:0000256" key="12">
    <source>
        <dbReference type="ARBA" id="ARBA00031559"/>
    </source>
</evidence>
<keyword evidence="18" id="KW-1185">Reference proteome</keyword>
<dbReference type="EMBL" id="WNYA01000001">
    <property type="protein sequence ID" value="KAG8594438.1"/>
    <property type="molecule type" value="Genomic_DNA"/>
</dbReference>
<sequence length="216" mass="23923">MTLQITLIFLFYGLSVFAGFGPFGEHAVNASWVAVQELKKLGLGDTIDLHVYEVPVEYQTVQRLIPDLWIKHRPQLIVHVGVSGMATAITLEQCGHNKGYLGLDNCQFCPDTQCCVEGGPECLQSTIDMDAVCKRASAAGLDEVQFIVSTDAGRYLCDFTYYTSLYESHGKSVFIHVPPLGKPYTPAQLGRALQTILQVILDMEHSDNQNNCDHKQ</sequence>
<comment type="similarity">
    <text evidence="4">Belongs to the peptidase C15 family.</text>
</comment>
<dbReference type="Gene3D" id="3.40.630.20">
    <property type="entry name" value="Peptidase C15, pyroglutamyl peptidase I-like"/>
    <property type="match status" value="1"/>
</dbReference>
<dbReference type="PIRSF" id="PIRSF015592">
    <property type="entry name" value="Prld-crbxl_pptds"/>
    <property type="match status" value="1"/>
</dbReference>
<evidence type="ECO:0000313" key="18">
    <source>
        <dbReference type="Proteomes" id="UP000824782"/>
    </source>
</evidence>
<dbReference type="InterPro" id="IPR036440">
    <property type="entry name" value="Peptidase_C15-like_sf"/>
</dbReference>
<keyword evidence="10" id="KW-0788">Thiol protease</keyword>
<proteinExistence type="inferred from homology"/>
<feature type="chain" id="PRO_5043653024" description="Pyroglutamyl-peptidase 1" evidence="16">
    <location>
        <begin position="19"/>
        <end position="216"/>
    </location>
</feature>
<keyword evidence="16" id="KW-0732">Signal</keyword>
<evidence type="ECO:0000256" key="3">
    <source>
        <dbReference type="ARBA" id="ARBA00004496"/>
    </source>
</evidence>
<comment type="subcellular location">
    <subcellularLocation>
        <location evidence="3">Cytoplasm</location>
    </subcellularLocation>
</comment>
<name>A0AAV7DB97_ENGPU</name>
<dbReference type="PANTHER" id="PTHR23402">
    <property type="entry name" value="PROTEASE FAMILY C15 PYROGLUTAMYL-PEPTIDASE I-RELATED"/>
    <property type="match status" value="1"/>
</dbReference>
<gene>
    <name evidence="17" type="ORF">GDO81_001204</name>
</gene>
<evidence type="ECO:0000313" key="17">
    <source>
        <dbReference type="EMBL" id="KAG8594438.1"/>
    </source>
</evidence>
<evidence type="ECO:0000256" key="5">
    <source>
        <dbReference type="ARBA" id="ARBA00011245"/>
    </source>
</evidence>
<evidence type="ECO:0000256" key="13">
    <source>
        <dbReference type="ARBA" id="ARBA00071380"/>
    </source>
</evidence>
<evidence type="ECO:0000256" key="9">
    <source>
        <dbReference type="ARBA" id="ARBA00022801"/>
    </source>
</evidence>
<evidence type="ECO:0000256" key="16">
    <source>
        <dbReference type="SAM" id="SignalP"/>
    </source>
</evidence>
<dbReference type="AlphaFoldDB" id="A0AAV7DB97"/>
<keyword evidence="7" id="KW-0963">Cytoplasm</keyword>
<evidence type="ECO:0000256" key="8">
    <source>
        <dbReference type="ARBA" id="ARBA00022670"/>
    </source>
</evidence>
<evidence type="ECO:0000256" key="11">
    <source>
        <dbReference type="ARBA" id="ARBA00030836"/>
    </source>
</evidence>
<evidence type="ECO:0000256" key="15">
    <source>
        <dbReference type="ARBA" id="ARBA00082657"/>
    </source>
</evidence>
<dbReference type="FunFam" id="3.40.630.20:FF:000002">
    <property type="entry name" value="Pyroglutamyl-peptidase 1"/>
    <property type="match status" value="1"/>
</dbReference>
<comment type="subunit">
    <text evidence="5">Monomer.</text>
</comment>
<keyword evidence="9" id="KW-0378">Hydrolase</keyword>
<dbReference type="PANTHER" id="PTHR23402:SF16">
    <property type="entry name" value="PYROGLUTAMYL-PEPTIDASE 1"/>
    <property type="match status" value="1"/>
</dbReference>
<reference evidence="17" key="1">
    <citation type="thesis" date="2020" institute="ProQuest LLC" country="789 East Eisenhower Parkway, Ann Arbor, MI, USA">
        <title>Comparative Genomics and Chromosome Evolution.</title>
        <authorList>
            <person name="Mudd A.B."/>
        </authorList>
    </citation>
    <scope>NUCLEOTIDE SEQUENCE</scope>
    <source>
        <strain evidence="17">237g6f4</strain>
        <tissue evidence="17">Blood</tissue>
    </source>
</reference>
<dbReference type="GO" id="GO:0006508">
    <property type="term" value="P:proteolysis"/>
    <property type="evidence" value="ECO:0007669"/>
    <property type="project" value="UniProtKB-KW"/>
</dbReference>
<dbReference type="InterPro" id="IPR000816">
    <property type="entry name" value="Peptidase_C15"/>
</dbReference>
<dbReference type="GO" id="GO:0016920">
    <property type="term" value="F:pyroglutamyl-peptidase activity"/>
    <property type="evidence" value="ECO:0007669"/>
    <property type="project" value="UniProtKB-EC"/>
</dbReference>
<comment type="catalytic activity">
    <reaction evidence="1">
        <text>Release of an N-terminal pyroglutamyl group from a polypeptide, the second amino acid generally not being Pro.</text>
        <dbReference type="EC" id="3.4.19.3"/>
    </reaction>
</comment>
<keyword evidence="8" id="KW-0645">Protease</keyword>
<dbReference type="SUPFAM" id="SSF53182">
    <property type="entry name" value="Pyrrolidone carboxyl peptidase (pyroglutamate aminopeptidase)"/>
    <property type="match status" value="1"/>
</dbReference>
<organism evidence="17 18">
    <name type="scientific">Engystomops pustulosus</name>
    <name type="common">Tungara frog</name>
    <name type="synonym">Physalaemus pustulosus</name>
    <dbReference type="NCBI Taxonomy" id="76066"/>
    <lineage>
        <taxon>Eukaryota</taxon>
        <taxon>Metazoa</taxon>
        <taxon>Chordata</taxon>
        <taxon>Craniata</taxon>
        <taxon>Vertebrata</taxon>
        <taxon>Euteleostomi</taxon>
        <taxon>Amphibia</taxon>
        <taxon>Batrachia</taxon>
        <taxon>Anura</taxon>
        <taxon>Neobatrachia</taxon>
        <taxon>Hyloidea</taxon>
        <taxon>Leptodactylidae</taxon>
        <taxon>Leiuperinae</taxon>
        <taxon>Engystomops</taxon>
    </lineage>
</organism>
<evidence type="ECO:0000256" key="4">
    <source>
        <dbReference type="ARBA" id="ARBA00006641"/>
    </source>
</evidence>
<evidence type="ECO:0000256" key="6">
    <source>
        <dbReference type="ARBA" id="ARBA00012915"/>
    </source>
</evidence>
<dbReference type="Proteomes" id="UP000824782">
    <property type="component" value="Unassembled WGS sequence"/>
</dbReference>
<dbReference type="EC" id="3.4.19.3" evidence="6"/>
<feature type="signal peptide" evidence="16">
    <location>
        <begin position="1"/>
        <end position="18"/>
    </location>
</feature>
<evidence type="ECO:0000256" key="7">
    <source>
        <dbReference type="ARBA" id="ARBA00022490"/>
    </source>
</evidence>
<dbReference type="PRINTS" id="PR00706">
    <property type="entry name" value="PYROGLUPTASE"/>
</dbReference>
<comment type="function">
    <text evidence="2">Removes 5-oxoproline from various penultimate amino acid residues except L-proline.</text>
</comment>
<dbReference type="Pfam" id="PF01470">
    <property type="entry name" value="Peptidase_C15"/>
    <property type="match status" value="1"/>
</dbReference>
<protein>
    <recommendedName>
        <fullName evidence="13">Pyroglutamyl-peptidase 1</fullName>
        <ecNumber evidence="6">3.4.19.3</ecNumber>
    </recommendedName>
    <alternativeName>
        <fullName evidence="11">5-oxoprolyl-peptidase</fullName>
    </alternativeName>
    <alternativeName>
        <fullName evidence="15">Pyroglutamyl aminopeptidase I</fullName>
    </alternativeName>
    <alternativeName>
        <fullName evidence="12">Pyroglutamyl-peptidase I</fullName>
    </alternativeName>
    <alternativeName>
        <fullName evidence="14">Pyrrolidone-carboxylate peptidase</fullName>
    </alternativeName>
</protein>
<evidence type="ECO:0000256" key="1">
    <source>
        <dbReference type="ARBA" id="ARBA00001770"/>
    </source>
</evidence>